<dbReference type="Proteomes" id="UP001215827">
    <property type="component" value="Chromosome"/>
</dbReference>
<proteinExistence type="predicted"/>
<protein>
    <submittedName>
        <fullName evidence="1">STAS/SEC14 domain-containing protein</fullName>
    </submittedName>
</protein>
<dbReference type="RefSeq" id="WP_278016370.1">
    <property type="nucleotide sequence ID" value="NZ_CP121106.1"/>
</dbReference>
<dbReference type="SUPFAM" id="SSF52091">
    <property type="entry name" value="SpoIIaa-like"/>
    <property type="match status" value="2"/>
</dbReference>
<dbReference type="InterPro" id="IPR036513">
    <property type="entry name" value="STAS_dom_sf"/>
</dbReference>
<sequence length="256" mass="29772">MYKKLDSPPNVLAYSFSGKLTAQDVDAIYDECLTALREHDRVNVFAEAFGDFEFGGEAIWRDLTRVHEMFGHFRQFDRIAFVAKPSWIQRIARLEESILAFFDFNMHVFDPSQREYAMAWARGEVEDRDAPSVRELPSDDPDIAIFEIDGKIRKRDMQVSKEILTRFLDDRQPRKLMAIVKDFSGFEVALLADRELIRMKLEAAKHLDRYAFVGAPKWLEGYIDAMDAIMKPEMKTFDADERDEAVAWLKEEELVA</sequence>
<accession>A0ABY8FRN4</accession>
<evidence type="ECO:0000313" key="1">
    <source>
        <dbReference type="EMBL" id="WFL77678.1"/>
    </source>
</evidence>
<dbReference type="InterPro" id="IPR038396">
    <property type="entry name" value="SpoIIAA-like_sf"/>
</dbReference>
<keyword evidence="2" id="KW-1185">Reference proteome</keyword>
<reference evidence="1 2" key="1">
    <citation type="submission" date="2023-03" db="EMBL/GenBank/DDBJ databases">
        <title>Altererythrobacter sp. CAU 1644 isolated from sand.</title>
        <authorList>
            <person name="Kim W."/>
        </authorList>
    </citation>
    <scope>NUCLEOTIDE SEQUENCE [LARGE SCALE GENOMIC DNA]</scope>
    <source>
        <strain evidence="1 2">CAU 1644</strain>
    </source>
</reference>
<dbReference type="EMBL" id="CP121106">
    <property type="protein sequence ID" value="WFL77678.1"/>
    <property type="molecule type" value="Genomic_DNA"/>
</dbReference>
<organism evidence="1 2">
    <name type="scientific">Altererythrobacter arenosus</name>
    <dbReference type="NCBI Taxonomy" id="3032592"/>
    <lineage>
        <taxon>Bacteria</taxon>
        <taxon>Pseudomonadati</taxon>
        <taxon>Pseudomonadota</taxon>
        <taxon>Alphaproteobacteria</taxon>
        <taxon>Sphingomonadales</taxon>
        <taxon>Erythrobacteraceae</taxon>
        <taxon>Altererythrobacter</taxon>
    </lineage>
</organism>
<name>A0ABY8FRN4_9SPHN</name>
<dbReference type="Gene3D" id="3.40.50.10600">
    <property type="entry name" value="SpoIIaa-like domains"/>
    <property type="match status" value="2"/>
</dbReference>
<gene>
    <name evidence="1" type="ORF">P7228_01025</name>
</gene>
<dbReference type="InterPro" id="IPR021866">
    <property type="entry name" value="SpoIIAA-like"/>
</dbReference>
<dbReference type="Pfam" id="PF11964">
    <property type="entry name" value="SpoIIAA-like"/>
    <property type="match status" value="2"/>
</dbReference>
<evidence type="ECO:0000313" key="2">
    <source>
        <dbReference type="Proteomes" id="UP001215827"/>
    </source>
</evidence>